<feature type="region of interest" description="Disordered" evidence="1">
    <location>
        <begin position="78"/>
        <end position="178"/>
    </location>
</feature>
<reference evidence="3 5" key="1">
    <citation type="submission" date="2018-08" db="EMBL/GenBank/DDBJ databases">
        <title>Genomic investigation of the strawberry pathogen Phytophthora fragariae indicates pathogenicity is determined by transcriptional variation in three key races.</title>
        <authorList>
            <person name="Adams T.M."/>
            <person name="Armitage A.D."/>
            <person name="Sobczyk M.K."/>
            <person name="Bates H.J."/>
            <person name="Dunwell J.M."/>
            <person name="Nellist C.F."/>
            <person name="Harrison R.J."/>
        </authorList>
    </citation>
    <scope>NUCLEOTIDE SEQUENCE [LARGE SCALE GENOMIC DNA]</scope>
    <source>
        <strain evidence="2 4">SCRP249</strain>
        <strain evidence="3 5">SCRP333</strain>
    </source>
</reference>
<dbReference type="Proteomes" id="UP000429607">
    <property type="component" value="Unassembled WGS sequence"/>
</dbReference>
<sequence>MSTTTTQTTDAPAAPAAANAVVAFTAMTATASASTASVVTSVTTPSSRKRTISIGEYKKKACGKAIYARDELQALLDDGSDADMEEAEGDKETLSPKRKESSVGSRRPREDDSDTSSSKRLRSDRPLANAGLLSSPGGGNDDDSTPSLTSTPCTNPVRDPWMPTPSETRPRYGNNAAPSPYALYSCTAIIDDDVTKELDFDPSTDQRRDYSIGHFHELR</sequence>
<proteinExistence type="predicted"/>
<protein>
    <submittedName>
        <fullName evidence="3">Uncharacterized protein</fullName>
    </submittedName>
</protein>
<name>A0A6A4FTU7_9STRA</name>
<dbReference type="AlphaFoldDB" id="A0A6A4FTU7"/>
<feature type="compositionally biased region" description="Basic and acidic residues" evidence="1">
    <location>
        <begin position="90"/>
        <end position="101"/>
    </location>
</feature>
<evidence type="ECO:0000313" key="5">
    <source>
        <dbReference type="Proteomes" id="UP000434957"/>
    </source>
</evidence>
<keyword evidence="5" id="KW-1185">Reference proteome</keyword>
<evidence type="ECO:0000313" key="3">
    <source>
        <dbReference type="EMBL" id="KAE9349325.1"/>
    </source>
</evidence>
<dbReference type="EMBL" id="QXFT01000256">
    <property type="protein sequence ID" value="KAE9349325.1"/>
    <property type="molecule type" value="Genomic_DNA"/>
</dbReference>
<feature type="region of interest" description="Disordered" evidence="1">
    <location>
        <begin position="198"/>
        <end position="219"/>
    </location>
</feature>
<gene>
    <name evidence="2" type="ORF">PR001_g15175</name>
    <name evidence="3" type="ORF">PR003_g5948</name>
</gene>
<dbReference type="EMBL" id="QXFV01001131">
    <property type="protein sequence ID" value="KAE9014290.1"/>
    <property type="molecule type" value="Genomic_DNA"/>
</dbReference>
<evidence type="ECO:0000313" key="2">
    <source>
        <dbReference type="EMBL" id="KAE9014290.1"/>
    </source>
</evidence>
<accession>A0A6A4FTU7</accession>
<organism evidence="3 5">
    <name type="scientific">Phytophthora rubi</name>
    <dbReference type="NCBI Taxonomy" id="129364"/>
    <lineage>
        <taxon>Eukaryota</taxon>
        <taxon>Sar</taxon>
        <taxon>Stramenopiles</taxon>
        <taxon>Oomycota</taxon>
        <taxon>Peronosporomycetes</taxon>
        <taxon>Peronosporales</taxon>
        <taxon>Peronosporaceae</taxon>
        <taxon>Phytophthora</taxon>
    </lineage>
</organism>
<feature type="compositionally biased region" description="Acidic residues" evidence="1">
    <location>
        <begin position="78"/>
        <end position="89"/>
    </location>
</feature>
<comment type="caution">
    <text evidence="3">The sequence shown here is derived from an EMBL/GenBank/DDBJ whole genome shotgun (WGS) entry which is preliminary data.</text>
</comment>
<feature type="compositionally biased region" description="Polar residues" evidence="1">
    <location>
        <begin position="145"/>
        <end position="154"/>
    </location>
</feature>
<evidence type="ECO:0000313" key="4">
    <source>
        <dbReference type="Proteomes" id="UP000429607"/>
    </source>
</evidence>
<dbReference type="Proteomes" id="UP000434957">
    <property type="component" value="Unassembled WGS sequence"/>
</dbReference>
<evidence type="ECO:0000256" key="1">
    <source>
        <dbReference type="SAM" id="MobiDB-lite"/>
    </source>
</evidence>